<evidence type="ECO:0000256" key="2">
    <source>
        <dbReference type="ARBA" id="ARBA00022763"/>
    </source>
</evidence>
<dbReference type="EMBL" id="FZNM01000003">
    <property type="protein sequence ID" value="SNR42613.1"/>
    <property type="molecule type" value="Genomic_DNA"/>
</dbReference>
<dbReference type="PANTHER" id="PTHR10429">
    <property type="entry name" value="DNA-3-METHYLADENINE GLYCOSYLASE"/>
    <property type="match status" value="1"/>
</dbReference>
<accession>A0A238W8R9</accession>
<dbReference type="Pfam" id="PF02245">
    <property type="entry name" value="Pur_DNA_glyco"/>
    <property type="match status" value="1"/>
</dbReference>
<dbReference type="NCBIfam" id="TIGR00567">
    <property type="entry name" value="3mg"/>
    <property type="match status" value="1"/>
</dbReference>
<dbReference type="InterPro" id="IPR003180">
    <property type="entry name" value="MPG"/>
</dbReference>
<organism evidence="7 8">
    <name type="scientific">Paracoccus sediminis</name>
    <dbReference type="NCBI Taxonomy" id="1214787"/>
    <lineage>
        <taxon>Bacteria</taxon>
        <taxon>Pseudomonadati</taxon>
        <taxon>Pseudomonadota</taxon>
        <taxon>Alphaproteobacteria</taxon>
        <taxon>Rhodobacterales</taxon>
        <taxon>Paracoccaceae</taxon>
        <taxon>Paracoccus</taxon>
    </lineage>
</organism>
<dbReference type="AlphaFoldDB" id="A0A238W8R9"/>
<dbReference type="InterPro" id="IPR036995">
    <property type="entry name" value="MPG_sf"/>
</dbReference>
<dbReference type="NCBIfam" id="NF002003">
    <property type="entry name" value="PRK00802.1-3"/>
    <property type="match status" value="1"/>
</dbReference>
<evidence type="ECO:0000256" key="1">
    <source>
        <dbReference type="ARBA" id="ARBA00009232"/>
    </source>
</evidence>
<dbReference type="SUPFAM" id="SSF50486">
    <property type="entry name" value="FMT C-terminal domain-like"/>
    <property type="match status" value="1"/>
</dbReference>
<evidence type="ECO:0000256" key="4">
    <source>
        <dbReference type="ARBA" id="ARBA00023204"/>
    </source>
</evidence>
<dbReference type="InterPro" id="IPR011034">
    <property type="entry name" value="Formyl_transferase-like_C_sf"/>
</dbReference>
<evidence type="ECO:0000313" key="7">
    <source>
        <dbReference type="EMBL" id="SNR42613.1"/>
    </source>
</evidence>
<keyword evidence="3 5" id="KW-0378">Hydrolase</keyword>
<dbReference type="Gene3D" id="3.10.300.10">
    <property type="entry name" value="Methylpurine-DNA glycosylase (MPG)"/>
    <property type="match status" value="1"/>
</dbReference>
<dbReference type="GO" id="GO:0003677">
    <property type="term" value="F:DNA binding"/>
    <property type="evidence" value="ECO:0007669"/>
    <property type="project" value="InterPro"/>
</dbReference>
<evidence type="ECO:0000313" key="8">
    <source>
        <dbReference type="Proteomes" id="UP000198409"/>
    </source>
</evidence>
<sequence>MMPDTSFIRQIQGLDAVSLARRLIGATLIVRGAGGIVVETEAYGRDDPASHSHRGPTLRNASMFGPAGHAYVYRSYGIHLCLNVVGRPGEAVLIRALDPQARLDLMRMRRGNTALLCNGPGRLSQALGIRPEDDGAPFDGAGLSITLSRETPDLLSGPRIGISKAQDLPWRFGLAGAARQVSRPFPAQTSGNLFQRGSRPPASACPESP</sequence>
<name>A0A238W8R9_9RHOB</name>
<dbReference type="PANTHER" id="PTHR10429:SF0">
    <property type="entry name" value="DNA-3-METHYLADENINE GLYCOSYLASE"/>
    <property type="match status" value="1"/>
</dbReference>
<dbReference type="GO" id="GO:0006284">
    <property type="term" value="P:base-excision repair"/>
    <property type="evidence" value="ECO:0007669"/>
    <property type="project" value="InterPro"/>
</dbReference>
<dbReference type="Proteomes" id="UP000198409">
    <property type="component" value="Unassembled WGS sequence"/>
</dbReference>
<dbReference type="EC" id="3.2.2.-" evidence="5"/>
<keyword evidence="4 5" id="KW-0234">DNA repair</keyword>
<proteinExistence type="inferred from homology"/>
<dbReference type="HAMAP" id="MF_00527">
    <property type="entry name" value="3MGH"/>
    <property type="match status" value="1"/>
</dbReference>
<dbReference type="RefSeq" id="WP_423212881.1">
    <property type="nucleotide sequence ID" value="NZ_FZNM01000003.1"/>
</dbReference>
<dbReference type="CDD" id="cd00540">
    <property type="entry name" value="AAG"/>
    <property type="match status" value="1"/>
</dbReference>
<dbReference type="GO" id="GO:0003905">
    <property type="term" value="F:alkylbase DNA N-glycosylase activity"/>
    <property type="evidence" value="ECO:0007669"/>
    <property type="project" value="InterPro"/>
</dbReference>
<protein>
    <recommendedName>
        <fullName evidence="5">Putative 3-methyladenine DNA glycosylase</fullName>
        <ecNumber evidence="5">3.2.2.-</ecNumber>
    </recommendedName>
</protein>
<evidence type="ECO:0000256" key="6">
    <source>
        <dbReference type="SAM" id="MobiDB-lite"/>
    </source>
</evidence>
<evidence type="ECO:0000256" key="5">
    <source>
        <dbReference type="HAMAP-Rule" id="MF_00527"/>
    </source>
</evidence>
<reference evidence="8" key="1">
    <citation type="submission" date="2017-06" db="EMBL/GenBank/DDBJ databases">
        <authorList>
            <person name="Varghese N."/>
            <person name="Submissions S."/>
        </authorList>
    </citation>
    <scope>NUCLEOTIDE SEQUENCE [LARGE SCALE GENOMIC DNA]</scope>
    <source>
        <strain evidence="8">DSM 26170</strain>
    </source>
</reference>
<evidence type="ECO:0000256" key="3">
    <source>
        <dbReference type="ARBA" id="ARBA00022801"/>
    </source>
</evidence>
<comment type="similarity">
    <text evidence="1 5">Belongs to the DNA glycosylase MPG family.</text>
</comment>
<gene>
    <name evidence="7" type="ORF">SAMN06265378_103451</name>
</gene>
<keyword evidence="2 5" id="KW-0227">DNA damage</keyword>
<feature type="region of interest" description="Disordered" evidence="6">
    <location>
        <begin position="183"/>
        <end position="209"/>
    </location>
</feature>